<evidence type="ECO:0000313" key="3">
    <source>
        <dbReference type="EMBL" id="QDT58696.1"/>
    </source>
</evidence>
<gene>
    <name evidence="3" type="ORF">SV7mr_11890</name>
</gene>
<dbReference type="RefSeq" id="WP_419188147.1">
    <property type="nucleotide sequence ID" value="NZ_CP036272.1"/>
</dbReference>
<keyword evidence="2" id="KW-1133">Transmembrane helix</keyword>
<reference evidence="3 4" key="1">
    <citation type="submission" date="2019-02" db="EMBL/GenBank/DDBJ databases">
        <title>Deep-cultivation of Planctomycetes and their phenomic and genomic characterization uncovers novel biology.</title>
        <authorList>
            <person name="Wiegand S."/>
            <person name="Jogler M."/>
            <person name="Boedeker C."/>
            <person name="Pinto D."/>
            <person name="Vollmers J."/>
            <person name="Rivas-Marin E."/>
            <person name="Kohn T."/>
            <person name="Peeters S.H."/>
            <person name="Heuer A."/>
            <person name="Rast P."/>
            <person name="Oberbeckmann S."/>
            <person name="Bunk B."/>
            <person name="Jeske O."/>
            <person name="Meyerdierks A."/>
            <person name="Storesund J.E."/>
            <person name="Kallscheuer N."/>
            <person name="Luecker S."/>
            <person name="Lage O.M."/>
            <person name="Pohl T."/>
            <person name="Merkel B.J."/>
            <person name="Hornburger P."/>
            <person name="Mueller R.-W."/>
            <person name="Bruemmer F."/>
            <person name="Labrenz M."/>
            <person name="Spormann A.M."/>
            <person name="Op den Camp H."/>
            <person name="Overmann J."/>
            <person name="Amann R."/>
            <person name="Jetten M.S.M."/>
            <person name="Mascher T."/>
            <person name="Medema M.H."/>
            <person name="Devos D.P."/>
            <person name="Kaster A.-K."/>
            <person name="Ovreas L."/>
            <person name="Rohde M."/>
            <person name="Galperin M.Y."/>
            <person name="Jogler C."/>
        </authorList>
    </citation>
    <scope>NUCLEOTIDE SEQUENCE [LARGE SCALE GENOMIC DNA]</scope>
    <source>
        <strain evidence="3 4">SV_7m_r</strain>
    </source>
</reference>
<dbReference type="Proteomes" id="UP000315003">
    <property type="component" value="Chromosome"/>
</dbReference>
<evidence type="ECO:0000313" key="4">
    <source>
        <dbReference type="Proteomes" id="UP000315003"/>
    </source>
</evidence>
<dbReference type="AlphaFoldDB" id="A0A517SRF7"/>
<feature type="transmembrane region" description="Helical" evidence="2">
    <location>
        <begin position="147"/>
        <end position="173"/>
    </location>
</feature>
<feature type="compositionally biased region" description="Low complexity" evidence="1">
    <location>
        <begin position="74"/>
        <end position="103"/>
    </location>
</feature>
<feature type="compositionally biased region" description="Low complexity" evidence="1">
    <location>
        <begin position="46"/>
        <end position="63"/>
    </location>
</feature>
<dbReference type="EMBL" id="CP036272">
    <property type="protein sequence ID" value="QDT58696.1"/>
    <property type="molecule type" value="Genomic_DNA"/>
</dbReference>
<evidence type="ECO:0000256" key="2">
    <source>
        <dbReference type="SAM" id="Phobius"/>
    </source>
</evidence>
<evidence type="ECO:0000256" key="1">
    <source>
        <dbReference type="SAM" id="MobiDB-lite"/>
    </source>
</evidence>
<proteinExistence type="predicted"/>
<keyword evidence="2" id="KW-0812">Transmembrane</keyword>
<keyword evidence="2" id="KW-0472">Membrane</keyword>
<name>A0A517SRF7_9BACT</name>
<sequence>MASQGSPVQVKCVNCSTVLRFVPTAAETLLTCPKCKGQMKVKTPQAQQPIAQQANPQQPAPFAGSPQPAFDQLPPAAAQPGGGFPSFPAAPAGQHDPFASVPSGPGGGASQFPAQPAYRMPPPGPGAGMPGGPKKKRSKSGSKAGKTLLKVGAIIGGGGVALILVLVGIGLAVSSMPESTVTVTQDGYTVQAKGKKMPTQTRGMITGQTIYSRRTNSEYMIASQSLFVAGRTVSAEQVKQGLMMRGSSTVTDVQRAGLSGWKFRMTDPRGIEGQCELFTAANNKALMVIYIPGTEREAAGMGKALVPDDQVEKIDNPEAFFASLKKP</sequence>
<protein>
    <submittedName>
        <fullName evidence="3">Uncharacterized protein</fullName>
    </submittedName>
</protein>
<organism evidence="3 4">
    <name type="scientific">Stieleria bergensis</name>
    <dbReference type="NCBI Taxonomy" id="2528025"/>
    <lineage>
        <taxon>Bacteria</taxon>
        <taxon>Pseudomonadati</taxon>
        <taxon>Planctomycetota</taxon>
        <taxon>Planctomycetia</taxon>
        <taxon>Pirellulales</taxon>
        <taxon>Pirellulaceae</taxon>
        <taxon>Stieleria</taxon>
    </lineage>
</organism>
<feature type="region of interest" description="Disordered" evidence="1">
    <location>
        <begin position="46"/>
        <end position="143"/>
    </location>
</feature>
<accession>A0A517SRF7</accession>
<keyword evidence="4" id="KW-1185">Reference proteome</keyword>